<keyword evidence="5" id="KW-0413">Isomerase</keyword>
<dbReference type="InterPro" id="IPR034333">
    <property type="entry name" value="GST_Zeta_N"/>
</dbReference>
<feature type="region of interest" description="Disordered" evidence="2">
    <location>
        <begin position="219"/>
        <end position="273"/>
    </location>
</feature>
<keyword evidence="6" id="KW-1185">Reference proteome</keyword>
<dbReference type="SFLD" id="SFLDG00358">
    <property type="entry name" value="Main_(cytGST)"/>
    <property type="match status" value="1"/>
</dbReference>
<dbReference type="EMBL" id="CP025583">
    <property type="protein sequence ID" value="AUM75186.1"/>
    <property type="molecule type" value="Genomic_DNA"/>
</dbReference>
<gene>
    <name evidence="5" type="primary">maiA</name>
    <name evidence="5" type="ORF">CYR75_13565</name>
</gene>
<dbReference type="Gene3D" id="1.20.1050.10">
    <property type="match status" value="1"/>
</dbReference>
<dbReference type="InterPro" id="IPR010987">
    <property type="entry name" value="Glutathione-S-Trfase_C-like"/>
</dbReference>
<sequence>MTEPPSTTAAAGEIVLHDYWRSSAAYRLRIALALKGIGYRRVAVDLVAGAQRDPRHVTLNPLGRVPVLEIDGLTLTQSLAIIDYLDETRPSPPLLPAEPAARAQVRALALAVACDIHPISNLSVLTRVEELAGAEAKARWNHDNIAQGLAAVERMLDHPGFTGRFCHGDSPTLADCVLVPQLYNATRWGVSLKDLPRIRQVQQSCAALAAFRDAAPERVAPVADTAPPRQADRRLTSCDLRRISPPSNQLHLKRFQGNKNRKGQRPALGTEGP</sequence>
<evidence type="ECO:0000313" key="6">
    <source>
        <dbReference type="Proteomes" id="UP000234882"/>
    </source>
</evidence>
<feature type="compositionally biased region" description="Basic and acidic residues" evidence="2">
    <location>
        <begin position="230"/>
        <end position="242"/>
    </location>
</feature>
<dbReference type="Gene3D" id="3.40.30.10">
    <property type="entry name" value="Glutaredoxin"/>
    <property type="match status" value="1"/>
</dbReference>
<dbReference type="Pfam" id="PF13410">
    <property type="entry name" value="GST_C_2"/>
    <property type="match status" value="1"/>
</dbReference>
<feature type="domain" description="GST N-terminal" evidence="3">
    <location>
        <begin position="12"/>
        <end position="93"/>
    </location>
</feature>
<reference evidence="6" key="1">
    <citation type="submission" date="2017-12" db="EMBL/GenBank/DDBJ databases">
        <title>Genomic analysis of Paracoccus sp. CBA4604.</title>
        <authorList>
            <person name="Roh S.W."/>
            <person name="Kim J.Y."/>
            <person name="Kim J.S."/>
        </authorList>
    </citation>
    <scope>NUCLEOTIDE SEQUENCE [LARGE SCALE GENOMIC DNA]</scope>
    <source>
        <strain evidence="6">CBA4604</strain>
    </source>
</reference>
<dbReference type="InterPro" id="IPR036282">
    <property type="entry name" value="Glutathione-S-Trfase_C_sf"/>
</dbReference>
<dbReference type="GO" id="GO:0006749">
    <property type="term" value="P:glutathione metabolic process"/>
    <property type="evidence" value="ECO:0007669"/>
    <property type="project" value="TreeGrafter"/>
</dbReference>
<dbReference type="InterPro" id="IPR036249">
    <property type="entry name" value="Thioredoxin-like_sf"/>
</dbReference>
<evidence type="ECO:0000259" key="3">
    <source>
        <dbReference type="PROSITE" id="PS50404"/>
    </source>
</evidence>
<feature type="domain" description="GST C-terminal" evidence="4">
    <location>
        <begin position="98"/>
        <end position="222"/>
    </location>
</feature>
<dbReference type="SUPFAM" id="SSF47616">
    <property type="entry name" value="GST C-terminal domain-like"/>
    <property type="match status" value="1"/>
</dbReference>
<dbReference type="PANTHER" id="PTHR42673:SF4">
    <property type="entry name" value="MALEYLACETOACETATE ISOMERASE"/>
    <property type="match status" value="1"/>
</dbReference>
<dbReference type="SFLD" id="SFLDS00019">
    <property type="entry name" value="Glutathione_Transferase_(cytos"/>
    <property type="match status" value="1"/>
</dbReference>
<dbReference type="OrthoDB" id="509852at2"/>
<comment type="similarity">
    <text evidence="1">Belongs to the GST superfamily. Zeta family.</text>
</comment>
<evidence type="ECO:0000313" key="5">
    <source>
        <dbReference type="EMBL" id="AUM75186.1"/>
    </source>
</evidence>
<dbReference type="PANTHER" id="PTHR42673">
    <property type="entry name" value="MALEYLACETOACETATE ISOMERASE"/>
    <property type="match status" value="1"/>
</dbReference>
<dbReference type="GO" id="GO:0006559">
    <property type="term" value="P:L-phenylalanine catabolic process"/>
    <property type="evidence" value="ECO:0007669"/>
    <property type="project" value="TreeGrafter"/>
</dbReference>
<accession>A0A2K9MJH7</accession>
<evidence type="ECO:0000256" key="1">
    <source>
        <dbReference type="ARBA" id="ARBA00010007"/>
    </source>
</evidence>
<protein>
    <submittedName>
        <fullName evidence="5">Maleylacetoacetate isomerase</fullName>
    </submittedName>
</protein>
<dbReference type="PROSITE" id="PS50404">
    <property type="entry name" value="GST_NTER"/>
    <property type="match status" value="1"/>
</dbReference>
<dbReference type="Proteomes" id="UP000234882">
    <property type="component" value="Chromosome"/>
</dbReference>
<name>A0A2K9MJH7_9RHOB</name>
<dbReference type="PROSITE" id="PS50405">
    <property type="entry name" value="GST_CTER"/>
    <property type="match status" value="1"/>
</dbReference>
<dbReference type="InterPro" id="IPR040079">
    <property type="entry name" value="Glutathione_S-Trfase"/>
</dbReference>
<dbReference type="GO" id="GO:0005737">
    <property type="term" value="C:cytoplasm"/>
    <property type="evidence" value="ECO:0007669"/>
    <property type="project" value="InterPro"/>
</dbReference>
<dbReference type="KEGG" id="paru:CYR75_13565"/>
<dbReference type="NCBIfam" id="TIGR01262">
    <property type="entry name" value="maiA"/>
    <property type="match status" value="1"/>
</dbReference>
<feature type="compositionally biased region" description="Basic residues" evidence="2">
    <location>
        <begin position="251"/>
        <end position="264"/>
    </location>
</feature>
<organism evidence="5 6">
    <name type="scientific">Paracoccus jeotgali</name>
    <dbReference type="NCBI Taxonomy" id="2065379"/>
    <lineage>
        <taxon>Bacteria</taxon>
        <taxon>Pseudomonadati</taxon>
        <taxon>Pseudomonadota</taxon>
        <taxon>Alphaproteobacteria</taxon>
        <taxon>Rhodobacterales</taxon>
        <taxon>Paracoccaceae</taxon>
        <taxon>Paracoccus</taxon>
    </lineage>
</organism>
<dbReference type="GO" id="GO:0016034">
    <property type="term" value="F:maleylacetoacetate isomerase activity"/>
    <property type="evidence" value="ECO:0007669"/>
    <property type="project" value="TreeGrafter"/>
</dbReference>
<proteinExistence type="inferred from homology"/>
<dbReference type="GO" id="GO:0004364">
    <property type="term" value="F:glutathione transferase activity"/>
    <property type="evidence" value="ECO:0007669"/>
    <property type="project" value="TreeGrafter"/>
</dbReference>
<dbReference type="CDD" id="cd03042">
    <property type="entry name" value="GST_N_Zeta"/>
    <property type="match status" value="1"/>
</dbReference>
<evidence type="ECO:0000256" key="2">
    <source>
        <dbReference type="SAM" id="MobiDB-lite"/>
    </source>
</evidence>
<dbReference type="InterPro" id="IPR004045">
    <property type="entry name" value="Glutathione_S-Trfase_N"/>
</dbReference>
<evidence type="ECO:0000259" key="4">
    <source>
        <dbReference type="PROSITE" id="PS50405"/>
    </source>
</evidence>
<dbReference type="Pfam" id="PF02798">
    <property type="entry name" value="GST_N"/>
    <property type="match status" value="1"/>
</dbReference>
<dbReference type="InterPro" id="IPR005955">
    <property type="entry name" value="GST_Zeta"/>
</dbReference>
<dbReference type="AlphaFoldDB" id="A0A2K9MJH7"/>
<dbReference type="RefSeq" id="WP_101500530.1">
    <property type="nucleotide sequence ID" value="NZ_CP025583.1"/>
</dbReference>
<dbReference type="SUPFAM" id="SSF52833">
    <property type="entry name" value="Thioredoxin-like"/>
    <property type="match status" value="1"/>
</dbReference>